<dbReference type="RefSeq" id="WP_187076257.1">
    <property type="nucleotide sequence ID" value="NZ_JACORT010000004.1"/>
</dbReference>
<comment type="caution">
    <text evidence="1">The sequence shown here is derived from an EMBL/GenBank/DDBJ whole genome shotgun (WGS) entry which is preliminary data.</text>
</comment>
<dbReference type="AlphaFoldDB" id="A0A923SB55"/>
<accession>A0A923SB55</accession>
<sequence>MLKQLLSFARWGRPRFLESAPVMDACVVEEVRQAMRERVQEVPGAATARLMGAIERAPDLQALWFLRSPLMQALAKVRGELGARVALAELDLLFRQGWPDAPLSRFAALG</sequence>
<dbReference type="Proteomes" id="UP000608513">
    <property type="component" value="Unassembled WGS sequence"/>
</dbReference>
<organism evidence="1 2">
    <name type="scientific">Ramlibacter cellulosilyticus</name>
    <dbReference type="NCBI Taxonomy" id="2764187"/>
    <lineage>
        <taxon>Bacteria</taxon>
        <taxon>Pseudomonadati</taxon>
        <taxon>Pseudomonadota</taxon>
        <taxon>Betaproteobacteria</taxon>
        <taxon>Burkholderiales</taxon>
        <taxon>Comamonadaceae</taxon>
        <taxon>Ramlibacter</taxon>
    </lineage>
</organism>
<dbReference type="EMBL" id="JACORT010000004">
    <property type="protein sequence ID" value="MBC5783505.1"/>
    <property type="molecule type" value="Genomic_DNA"/>
</dbReference>
<keyword evidence="2" id="KW-1185">Reference proteome</keyword>
<evidence type="ECO:0000313" key="2">
    <source>
        <dbReference type="Proteomes" id="UP000608513"/>
    </source>
</evidence>
<protein>
    <submittedName>
        <fullName evidence="1">Uncharacterized protein</fullName>
    </submittedName>
</protein>
<name>A0A923SB55_9BURK</name>
<proteinExistence type="predicted"/>
<evidence type="ECO:0000313" key="1">
    <source>
        <dbReference type="EMBL" id="MBC5783505.1"/>
    </source>
</evidence>
<gene>
    <name evidence="1" type="ORF">H8N03_11165</name>
</gene>
<reference evidence="1" key="1">
    <citation type="submission" date="2020-08" db="EMBL/GenBank/DDBJ databases">
        <title>Ramlibacter sp. USB13 16S ribosomal RNA gene genome sequencing and assembly.</title>
        <authorList>
            <person name="Kang M."/>
        </authorList>
    </citation>
    <scope>NUCLEOTIDE SEQUENCE</scope>
    <source>
        <strain evidence="1">USB13</strain>
    </source>
</reference>